<reference evidence="1 2" key="1">
    <citation type="journal article" date="2016" name="Nat. Commun.">
        <title>Thousands of microbial genomes shed light on interconnected biogeochemical processes in an aquifer system.</title>
        <authorList>
            <person name="Anantharaman K."/>
            <person name="Brown C.T."/>
            <person name="Hug L.A."/>
            <person name="Sharon I."/>
            <person name="Castelle C.J."/>
            <person name="Probst A.J."/>
            <person name="Thomas B.C."/>
            <person name="Singh A."/>
            <person name="Wilkins M.J."/>
            <person name="Karaoz U."/>
            <person name="Brodie E.L."/>
            <person name="Williams K.H."/>
            <person name="Hubbard S.S."/>
            <person name="Banfield J.F."/>
        </authorList>
    </citation>
    <scope>NUCLEOTIDE SEQUENCE [LARGE SCALE GENOMIC DNA]</scope>
</reference>
<evidence type="ECO:0000313" key="2">
    <source>
        <dbReference type="Proteomes" id="UP000178086"/>
    </source>
</evidence>
<proteinExistence type="predicted"/>
<dbReference type="AlphaFoldDB" id="A0A1F2UFK2"/>
<comment type="caution">
    <text evidence="1">The sequence shown here is derived from an EMBL/GenBank/DDBJ whole genome shotgun (WGS) entry which is preliminary data.</text>
</comment>
<dbReference type="EMBL" id="MELI01000112">
    <property type="protein sequence ID" value="OFW31791.1"/>
    <property type="molecule type" value="Genomic_DNA"/>
</dbReference>
<evidence type="ECO:0000313" key="1">
    <source>
        <dbReference type="EMBL" id="OFW31791.1"/>
    </source>
</evidence>
<name>A0A1F2UFK2_9ACTN</name>
<gene>
    <name evidence="1" type="ORF">A2074_08455</name>
</gene>
<accession>A0A1F2UFK2</accession>
<organism evidence="1 2">
    <name type="scientific">Candidatus Aquicultor primus</name>
    <dbReference type="NCBI Taxonomy" id="1797195"/>
    <lineage>
        <taxon>Bacteria</taxon>
        <taxon>Bacillati</taxon>
        <taxon>Actinomycetota</taxon>
        <taxon>Candidatus Aquicultoria</taxon>
        <taxon>Candidatus Aquicultorales</taxon>
        <taxon>Candidatus Aquicultoraceae</taxon>
        <taxon>Candidatus Aquicultor</taxon>
    </lineage>
</organism>
<dbReference type="Proteomes" id="UP000178086">
    <property type="component" value="Unassembled WGS sequence"/>
</dbReference>
<sequence>MTVDELKDKIRPDIESTFGGIMANVFFTNARLKIMTEGKGLDENARCKLFLECIGRDEKFVGMLGASGAQSKVTSWLGFIR</sequence>
<protein>
    <submittedName>
        <fullName evidence="1">Uncharacterized protein</fullName>
    </submittedName>
</protein>